<dbReference type="AlphaFoldDB" id="A0A5J5ILT1"/>
<accession>A0A5J5ILT1</accession>
<reference evidence="2 3" key="1">
    <citation type="submission" date="2019-09" db="EMBL/GenBank/DDBJ databases">
        <title>Draft genome sequence of Ginsengibacter sp. BR5-29.</title>
        <authorList>
            <person name="Im W.-T."/>
        </authorList>
    </citation>
    <scope>NUCLEOTIDE SEQUENCE [LARGE SCALE GENOMIC DNA]</scope>
    <source>
        <strain evidence="2 3">BR5-29</strain>
    </source>
</reference>
<dbReference type="RefSeq" id="WP_150413146.1">
    <property type="nucleotide sequence ID" value="NZ_VYQF01000001.1"/>
</dbReference>
<dbReference type="EMBL" id="VYQF01000001">
    <property type="protein sequence ID" value="KAA9041057.1"/>
    <property type="molecule type" value="Genomic_DNA"/>
</dbReference>
<keyword evidence="1" id="KW-0812">Transmembrane</keyword>
<evidence type="ECO:0000256" key="1">
    <source>
        <dbReference type="SAM" id="Phobius"/>
    </source>
</evidence>
<name>A0A5J5ILT1_9BACT</name>
<proteinExistence type="predicted"/>
<sequence length="176" mass="19328">MKKLHLTLMLTLCIGILFAQKDTVRLREISRNQKTIVTDRPPQAVYFLIGGSGPLLSIQYDRRFLKKVNGFGFAAGVGFYGVSGISIFSIPASLNYLIGRNSHFLEIAGGATFVSATATDFFDSGTSNGSGVIFHINTGYRYQPTRGGFFFRGGISPLFFEGEYATSYYVGFGHNF</sequence>
<evidence type="ECO:0000313" key="2">
    <source>
        <dbReference type="EMBL" id="KAA9041057.1"/>
    </source>
</evidence>
<organism evidence="2 3">
    <name type="scientific">Ginsengibacter hankyongi</name>
    <dbReference type="NCBI Taxonomy" id="2607284"/>
    <lineage>
        <taxon>Bacteria</taxon>
        <taxon>Pseudomonadati</taxon>
        <taxon>Bacteroidota</taxon>
        <taxon>Chitinophagia</taxon>
        <taxon>Chitinophagales</taxon>
        <taxon>Chitinophagaceae</taxon>
        <taxon>Ginsengibacter</taxon>
    </lineage>
</organism>
<dbReference type="Proteomes" id="UP000326903">
    <property type="component" value="Unassembled WGS sequence"/>
</dbReference>
<feature type="transmembrane region" description="Helical" evidence="1">
    <location>
        <begin position="72"/>
        <end position="94"/>
    </location>
</feature>
<keyword evidence="1" id="KW-0472">Membrane</keyword>
<evidence type="ECO:0008006" key="4">
    <source>
        <dbReference type="Google" id="ProtNLM"/>
    </source>
</evidence>
<evidence type="ECO:0000313" key="3">
    <source>
        <dbReference type="Proteomes" id="UP000326903"/>
    </source>
</evidence>
<comment type="caution">
    <text evidence="2">The sequence shown here is derived from an EMBL/GenBank/DDBJ whole genome shotgun (WGS) entry which is preliminary data.</text>
</comment>
<keyword evidence="3" id="KW-1185">Reference proteome</keyword>
<keyword evidence="1" id="KW-1133">Transmembrane helix</keyword>
<gene>
    <name evidence="2" type="ORF">FW778_03175</name>
</gene>
<protein>
    <recommendedName>
        <fullName evidence="4">Outer membrane protein beta-barrel domain-containing protein</fullName>
    </recommendedName>
</protein>